<protein>
    <submittedName>
        <fullName evidence="3">Uncharacterized protein</fullName>
    </submittedName>
</protein>
<evidence type="ECO:0000313" key="3">
    <source>
        <dbReference type="EMBL" id="TIA43233.1"/>
    </source>
</evidence>
<comment type="caution">
    <text evidence="3">The sequence shown here is derived from an EMBL/GenBank/DDBJ whole genome shotgun (WGS) entry which is preliminary data.</text>
</comment>
<keyword evidence="2" id="KW-0472">Membrane</keyword>
<reference evidence="3 4" key="1">
    <citation type="submission" date="2018-10" db="EMBL/GenBank/DDBJ databases">
        <title>Fifty Aureobasidium pullulans genomes reveal a recombining polyextremotolerant generalist.</title>
        <authorList>
            <person name="Gostincar C."/>
            <person name="Turk M."/>
            <person name="Zajc J."/>
            <person name="Gunde-Cimerman N."/>
        </authorList>
    </citation>
    <scope>NUCLEOTIDE SEQUENCE [LARGE SCALE GENOMIC DNA]</scope>
    <source>
        <strain evidence="3 4">EXF-3380</strain>
    </source>
</reference>
<proteinExistence type="predicted"/>
<feature type="compositionally biased region" description="Polar residues" evidence="1">
    <location>
        <begin position="46"/>
        <end position="59"/>
    </location>
</feature>
<feature type="compositionally biased region" description="Polar residues" evidence="1">
    <location>
        <begin position="142"/>
        <end position="151"/>
    </location>
</feature>
<feature type="compositionally biased region" description="Polar residues" evidence="1">
    <location>
        <begin position="1"/>
        <end position="16"/>
    </location>
</feature>
<evidence type="ECO:0000256" key="2">
    <source>
        <dbReference type="SAM" id="Phobius"/>
    </source>
</evidence>
<feature type="transmembrane region" description="Helical" evidence="2">
    <location>
        <begin position="183"/>
        <end position="204"/>
    </location>
</feature>
<dbReference type="SMART" id="SM00015">
    <property type="entry name" value="IQ"/>
    <property type="match status" value="3"/>
</dbReference>
<dbReference type="EMBL" id="QZBU01002157">
    <property type="protein sequence ID" value="TIA43233.1"/>
    <property type="molecule type" value="Genomic_DNA"/>
</dbReference>
<accession>A0A4T0C753</accession>
<dbReference type="AlphaFoldDB" id="A0A4T0C753"/>
<feature type="region of interest" description="Disordered" evidence="1">
    <location>
        <begin position="1"/>
        <end position="151"/>
    </location>
</feature>
<dbReference type="PANTHER" id="PTHR14149">
    <property type="entry name" value="RAS GTPASE-ACTIVATING PROTEIN WITH IQ MOTIF"/>
    <property type="match status" value="1"/>
</dbReference>
<sequence length="626" mass="70771">MTRITRGNQPQLSESWANMEDSQDDITSIPSEDEFQPRLREAYYNSHKSTTLSKSQTPNDFHEGPPPAHTSASHKRNASQISKEPEFIMPSPEASEYLESPQRRTTRQSPRPAMRASAIRRSAPIKRASPAAQPEKRKRKTAQTASNDSSPDYVSYVWQNAVLPLLKYVLSVFFIAANALKPLLGYGLIVVMMAVGMGVAKTMVVHSVTNALSPLCNIPGAGYLNLPFCGLSNHAGARGPVEFDKLVVTQSNFEEILEASVHQAALPMAMKNSELSIRDLRTVVRHSSLGSRNELVNEFDGFIETARHASDGLSQFNSRISRALDGILSANRWTMKVLQGIEATPDSEGIIPKFFSQYLSVFHLAIPQHSSEDVIYDQYIRHTSEVEEQIQVCILEANTLLEVLDNLDERLQQIQDIAHREGLKVTDAKNDLLGVLWTKLGANRNALAKHEGQLKTLNDVGMYRKVAMVRLQLGDTMNQLWDAEEALVDLQSRIRGDFARQISDYRMDMKRFAVQLQSAARGFLIRKRRSNREQTWKSQEKQVTTIQSLFRARKARTEVKKIRSHMQKQDMGIRNLQAAIRGALGRWNVSDQYEATREAEEPVRWLQAAIRGAIKRKQVERQIEEW</sequence>
<dbReference type="GO" id="GO:0005096">
    <property type="term" value="F:GTPase activator activity"/>
    <property type="evidence" value="ECO:0007669"/>
    <property type="project" value="TreeGrafter"/>
</dbReference>
<organism evidence="3 4">
    <name type="scientific">Aureobasidium pullulans</name>
    <name type="common">Black yeast</name>
    <name type="synonym">Pullularia pullulans</name>
    <dbReference type="NCBI Taxonomy" id="5580"/>
    <lineage>
        <taxon>Eukaryota</taxon>
        <taxon>Fungi</taxon>
        <taxon>Dikarya</taxon>
        <taxon>Ascomycota</taxon>
        <taxon>Pezizomycotina</taxon>
        <taxon>Dothideomycetes</taxon>
        <taxon>Dothideomycetidae</taxon>
        <taxon>Dothideales</taxon>
        <taxon>Saccotheciaceae</taxon>
        <taxon>Aureobasidium</taxon>
    </lineage>
</organism>
<evidence type="ECO:0000313" key="4">
    <source>
        <dbReference type="Proteomes" id="UP000304947"/>
    </source>
</evidence>
<dbReference type="Proteomes" id="UP000304947">
    <property type="component" value="Unassembled WGS sequence"/>
</dbReference>
<keyword evidence="2" id="KW-0812">Transmembrane</keyword>
<keyword evidence="2" id="KW-1133">Transmembrane helix</keyword>
<dbReference type="InterPro" id="IPR000048">
    <property type="entry name" value="IQ_motif_EF-hand-BS"/>
</dbReference>
<dbReference type="Gene3D" id="1.20.5.190">
    <property type="match status" value="1"/>
</dbReference>
<dbReference type="GO" id="GO:0005938">
    <property type="term" value="C:cell cortex"/>
    <property type="evidence" value="ECO:0007669"/>
    <property type="project" value="TreeGrafter"/>
</dbReference>
<evidence type="ECO:0000256" key="1">
    <source>
        <dbReference type="SAM" id="MobiDB-lite"/>
    </source>
</evidence>
<name>A0A4T0C753_AURPU</name>
<gene>
    <name evidence="3" type="ORF">D6C83_06127</name>
</gene>
<dbReference type="PROSITE" id="PS50096">
    <property type="entry name" value="IQ"/>
    <property type="match status" value="4"/>
</dbReference>